<feature type="transmembrane region" description="Helical" evidence="1">
    <location>
        <begin position="33"/>
        <end position="52"/>
    </location>
</feature>
<reference evidence="2 3" key="1">
    <citation type="submission" date="2017-03" db="EMBL/GenBank/DDBJ databases">
        <title>Sulfur activation and transportation mechanism of thermophilic Archaea Acidianus manzaensis YN-25.</title>
        <authorList>
            <person name="Ma Y."/>
            <person name="Yang Y."/>
            <person name="Xia J."/>
        </authorList>
    </citation>
    <scope>NUCLEOTIDE SEQUENCE [LARGE SCALE GENOMIC DNA]</scope>
    <source>
        <strain evidence="2 3">YN-25</strain>
    </source>
</reference>
<dbReference type="STRING" id="282676.B6F84_10370"/>
<sequence length="69" mass="7631">MEFVNATPTNTSFISYGQPCICSSPPPPWYVQIIPELIIIAGFASLALTIYFSPELKNTLKSAVRLLKK</sequence>
<dbReference type="KEGG" id="aman:B6F84_10370"/>
<keyword evidence="1" id="KW-0472">Membrane</keyword>
<evidence type="ECO:0000313" key="3">
    <source>
        <dbReference type="Proteomes" id="UP000193404"/>
    </source>
</evidence>
<dbReference type="EMBL" id="CP020477">
    <property type="protein sequence ID" value="ARM76383.1"/>
    <property type="molecule type" value="Genomic_DNA"/>
</dbReference>
<proteinExistence type="predicted"/>
<keyword evidence="1" id="KW-0812">Transmembrane</keyword>
<evidence type="ECO:0000313" key="2">
    <source>
        <dbReference type="EMBL" id="ARM76383.1"/>
    </source>
</evidence>
<dbReference type="Proteomes" id="UP000193404">
    <property type="component" value="Chromosome"/>
</dbReference>
<organism evidence="2 3">
    <name type="scientific">Acidianus manzaensis</name>
    <dbReference type="NCBI Taxonomy" id="282676"/>
    <lineage>
        <taxon>Archaea</taxon>
        <taxon>Thermoproteota</taxon>
        <taxon>Thermoprotei</taxon>
        <taxon>Sulfolobales</taxon>
        <taxon>Sulfolobaceae</taxon>
        <taxon>Acidianus</taxon>
    </lineage>
</organism>
<name>A0A1W6K1H1_9CREN</name>
<protein>
    <submittedName>
        <fullName evidence="2">Uncharacterized protein</fullName>
    </submittedName>
</protein>
<keyword evidence="3" id="KW-1185">Reference proteome</keyword>
<keyword evidence="1" id="KW-1133">Transmembrane helix</keyword>
<dbReference type="AlphaFoldDB" id="A0A1W6K1H1"/>
<gene>
    <name evidence="2" type="ORF">B6F84_10370</name>
</gene>
<accession>A0A1W6K1H1</accession>
<evidence type="ECO:0000256" key="1">
    <source>
        <dbReference type="SAM" id="Phobius"/>
    </source>
</evidence>